<evidence type="ECO:0000313" key="1">
    <source>
        <dbReference type="EMBL" id="CAD8129348.1"/>
    </source>
</evidence>
<gene>
    <name evidence="1" type="ORF">PSON_ATCC_30995.1.T2170022</name>
</gene>
<name>A0A8S1RM69_9CILI</name>
<comment type="caution">
    <text evidence="1">The sequence shown here is derived from an EMBL/GenBank/DDBJ whole genome shotgun (WGS) entry which is preliminary data.</text>
</comment>
<sequence length="79" mass="9773">MLLGYFHIWIKYYIGQSQICTICCNFMIQVNEQQGKVWKGKEMEKFIYYLKKIKLRDQQKKIIRNCKIYNRQISIESWK</sequence>
<protein>
    <submittedName>
        <fullName evidence="1">Uncharacterized protein</fullName>
    </submittedName>
</protein>
<dbReference type="EMBL" id="CAJJDN010000217">
    <property type="protein sequence ID" value="CAD8129348.1"/>
    <property type="molecule type" value="Genomic_DNA"/>
</dbReference>
<dbReference type="AlphaFoldDB" id="A0A8S1RM69"/>
<organism evidence="1 2">
    <name type="scientific">Paramecium sonneborni</name>
    <dbReference type="NCBI Taxonomy" id="65129"/>
    <lineage>
        <taxon>Eukaryota</taxon>
        <taxon>Sar</taxon>
        <taxon>Alveolata</taxon>
        <taxon>Ciliophora</taxon>
        <taxon>Intramacronucleata</taxon>
        <taxon>Oligohymenophorea</taxon>
        <taxon>Peniculida</taxon>
        <taxon>Parameciidae</taxon>
        <taxon>Paramecium</taxon>
    </lineage>
</organism>
<accession>A0A8S1RM69</accession>
<proteinExistence type="predicted"/>
<reference evidence="1" key="1">
    <citation type="submission" date="2021-01" db="EMBL/GenBank/DDBJ databases">
        <authorList>
            <consortium name="Genoscope - CEA"/>
            <person name="William W."/>
        </authorList>
    </citation>
    <scope>NUCLEOTIDE SEQUENCE</scope>
</reference>
<evidence type="ECO:0000313" key="2">
    <source>
        <dbReference type="Proteomes" id="UP000692954"/>
    </source>
</evidence>
<keyword evidence="2" id="KW-1185">Reference proteome</keyword>
<dbReference type="Proteomes" id="UP000692954">
    <property type="component" value="Unassembled WGS sequence"/>
</dbReference>